<name>A0A4V6IBW5_9NOCA</name>
<gene>
    <name evidence="3" type="primary">ycdF_1</name>
    <name evidence="3" type="ORF">NCTC10797_01116</name>
</gene>
<dbReference type="InterPro" id="IPR002347">
    <property type="entry name" value="SDR_fam"/>
</dbReference>
<keyword evidence="2 3" id="KW-0560">Oxidoreductase</keyword>
<evidence type="ECO:0000256" key="1">
    <source>
        <dbReference type="ARBA" id="ARBA00006484"/>
    </source>
</evidence>
<sequence>MTDKLAGKSAVVAAGAKNLGGLISTTLAEQGADVLVHYNSASTEADAEKTVAAIEAAGAKATTFQGDLTVPANVTAMFDAAVEAFGERRLEDVSGVAW</sequence>
<evidence type="ECO:0000313" key="3">
    <source>
        <dbReference type="EMBL" id="VFA97353.1"/>
    </source>
</evidence>
<dbReference type="AlphaFoldDB" id="A0A4V6IBW5"/>
<dbReference type="GO" id="GO:0047936">
    <property type="term" value="F:glucose 1-dehydrogenase [NAD(P)+] activity"/>
    <property type="evidence" value="ECO:0007669"/>
    <property type="project" value="UniProtKB-EC"/>
</dbReference>
<dbReference type="Proteomes" id="UP000290439">
    <property type="component" value="Chromosome"/>
</dbReference>
<protein>
    <submittedName>
        <fullName evidence="3">Glucose 1-dehydrogenase 2</fullName>
        <ecNumber evidence="3">1.1.1.47</ecNumber>
    </submittedName>
</protein>
<dbReference type="EMBL" id="LR215973">
    <property type="protein sequence ID" value="VFA97353.1"/>
    <property type="molecule type" value="Genomic_DNA"/>
</dbReference>
<evidence type="ECO:0000313" key="4">
    <source>
        <dbReference type="Proteomes" id="UP000290439"/>
    </source>
</evidence>
<reference evidence="3 4" key="1">
    <citation type="submission" date="2019-02" db="EMBL/GenBank/DDBJ databases">
        <authorList>
            <consortium name="Pathogen Informatics"/>
        </authorList>
    </citation>
    <scope>NUCLEOTIDE SEQUENCE [LARGE SCALE GENOMIC DNA]</scope>
    <source>
        <strain evidence="3 4">3012STDY6756504</strain>
    </source>
</reference>
<dbReference type="PANTHER" id="PTHR48107">
    <property type="entry name" value="NADPH-DEPENDENT ALDEHYDE REDUCTASE-LIKE PROTEIN, CHLOROPLASTIC-RELATED"/>
    <property type="match status" value="1"/>
</dbReference>
<accession>A0A4V6IBW5</accession>
<evidence type="ECO:0000256" key="2">
    <source>
        <dbReference type="ARBA" id="ARBA00023002"/>
    </source>
</evidence>
<proteinExistence type="inferred from homology"/>
<dbReference type="Gene3D" id="3.40.50.720">
    <property type="entry name" value="NAD(P)-binding Rossmann-like Domain"/>
    <property type="match status" value="1"/>
</dbReference>
<comment type="similarity">
    <text evidence="1">Belongs to the short-chain dehydrogenases/reductases (SDR) family.</text>
</comment>
<dbReference type="EC" id="1.1.1.47" evidence="3"/>
<dbReference type="PANTHER" id="PTHR48107:SF7">
    <property type="entry name" value="RE15974P"/>
    <property type="match status" value="1"/>
</dbReference>
<dbReference type="SUPFAM" id="SSF51735">
    <property type="entry name" value="NAD(P)-binding Rossmann-fold domains"/>
    <property type="match status" value="1"/>
</dbReference>
<organism evidence="3 4">
    <name type="scientific">Nocardia cyriacigeorgica</name>
    <dbReference type="NCBI Taxonomy" id="135487"/>
    <lineage>
        <taxon>Bacteria</taxon>
        <taxon>Bacillati</taxon>
        <taxon>Actinomycetota</taxon>
        <taxon>Actinomycetes</taxon>
        <taxon>Mycobacteriales</taxon>
        <taxon>Nocardiaceae</taxon>
        <taxon>Nocardia</taxon>
    </lineage>
</organism>
<dbReference type="Pfam" id="PF00106">
    <property type="entry name" value="adh_short"/>
    <property type="match status" value="1"/>
</dbReference>
<dbReference type="InterPro" id="IPR036291">
    <property type="entry name" value="NAD(P)-bd_dom_sf"/>
</dbReference>